<evidence type="ECO:0000313" key="10">
    <source>
        <dbReference type="Proteomes" id="UP000027153"/>
    </source>
</evidence>
<proteinExistence type="inferred from homology"/>
<feature type="domain" description="Acyl-CoA oxidase/dehydrogenase middle" evidence="7">
    <location>
        <begin position="133"/>
        <end position="223"/>
    </location>
</feature>
<dbReference type="Pfam" id="PF00441">
    <property type="entry name" value="Acyl-CoA_dh_1"/>
    <property type="match status" value="1"/>
</dbReference>
<dbReference type="Gene3D" id="1.20.140.10">
    <property type="entry name" value="Butyryl-CoA Dehydrogenase, subunit A, domain 3"/>
    <property type="match status" value="1"/>
</dbReference>
<dbReference type="RefSeq" id="WP_052368920.1">
    <property type="nucleotide sequence ID" value="NZ_JMIY01000007.1"/>
</dbReference>
<feature type="domain" description="Acyl-CoA dehydrogenase/oxidase N-terminal" evidence="8">
    <location>
        <begin position="21"/>
        <end position="121"/>
    </location>
</feature>
<gene>
    <name evidence="9" type="ORF">ANME2D_02668</name>
</gene>
<keyword evidence="3 5" id="KW-0285">Flavoprotein</keyword>
<dbReference type="InterPro" id="IPR037069">
    <property type="entry name" value="AcylCoA_DH/ox_N_sf"/>
</dbReference>
<protein>
    <submittedName>
        <fullName evidence="9">Acyl-CoA dehydrogenase</fullName>
    </submittedName>
</protein>
<dbReference type="SUPFAM" id="SSF47203">
    <property type="entry name" value="Acyl-CoA dehydrogenase C-terminal domain-like"/>
    <property type="match status" value="1"/>
</dbReference>
<dbReference type="InterPro" id="IPR006091">
    <property type="entry name" value="Acyl-CoA_Oxase/DH_mid-dom"/>
</dbReference>
<evidence type="ECO:0000256" key="2">
    <source>
        <dbReference type="ARBA" id="ARBA00009347"/>
    </source>
</evidence>
<evidence type="ECO:0000313" key="9">
    <source>
        <dbReference type="EMBL" id="KCZ70646.1"/>
    </source>
</evidence>
<dbReference type="InterPro" id="IPR009100">
    <property type="entry name" value="AcylCoA_DH/oxidase_NM_dom_sf"/>
</dbReference>
<evidence type="ECO:0000259" key="7">
    <source>
        <dbReference type="Pfam" id="PF02770"/>
    </source>
</evidence>
<keyword evidence="5" id="KW-0560">Oxidoreductase</keyword>
<sequence>MFYIKEQRNIIGMLFPDADKYNQMLESIGNFAEKEILPDAKKVDHEGIFPDFKELVKHGVMAIPFPEEYNGSGLPYPVYIAALEMLAKACANTALQVSVQGMVCEGIRLFGNERQRKEFLKERGLVGGRGLAAYALTEPCCGSDARSIKTNARLSGDTYILNGYKILITNPGEADIILVFANTDKGLSSFIVERGTPGFEITRNMPKLGLRGLGLSGIRIKDCRIARENLLGEDGEGFEYAKQMLNIGRMTLAALAVGIAQAAYEKSLMYSKERKAFGNNISSFQLIQEKLANMATEINAARLLTYYTAHLKDKGKDIASEAAQAKLFASEMALRVCDDAIQIYGGYGYIDERDIHRHWRDARFLTIGEGTSEILRGLIAHISLRQT</sequence>
<dbReference type="InterPro" id="IPR036250">
    <property type="entry name" value="AcylCo_DH-like_C"/>
</dbReference>
<organism evidence="9 10">
    <name type="scientific">Candidatus Methanoperedens nitratireducens</name>
    <dbReference type="NCBI Taxonomy" id="1392998"/>
    <lineage>
        <taxon>Archaea</taxon>
        <taxon>Methanobacteriati</taxon>
        <taxon>Methanobacteriota</taxon>
        <taxon>Stenosarchaea group</taxon>
        <taxon>Methanomicrobia</taxon>
        <taxon>Methanosarcinales</taxon>
        <taxon>ANME-2 cluster</taxon>
        <taxon>Candidatus Methanoperedentaceae</taxon>
        <taxon>Candidatus Methanoperedens</taxon>
    </lineage>
</organism>
<dbReference type="PANTHER" id="PTHR43884:SF12">
    <property type="entry name" value="ISOVALERYL-COA DEHYDROGENASE, MITOCHONDRIAL-RELATED"/>
    <property type="match status" value="1"/>
</dbReference>
<comment type="cofactor">
    <cofactor evidence="1 5">
        <name>FAD</name>
        <dbReference type="ChEBI" id="CHEBI:57692"/>
    </cofactor>
</comment>
<dbReference type="OrthoDB" id="275197at2157"/>
<keyword evidence="10" id="KW-1185">Reference proteome</keyword>
<dbReference type="EMBL" id="JMIY01000007">
    <property type="protein sequence ID" value="KCZ70646.1"/>
    <property type="molecule type" value="Genomic_DNA"/>
</dbReference>
<dbReference type="Pfam" id="PF02771">
    <property type="entry name" value="Acyl-CoA_dh_N"/>
    <property type="match status" value="1"/>
</dbReference>
<dbReference type="InterPro" id="IPR009075">
    <property type="entry name" value="AcylCo_DH/oxidase_C"/>
</dbReference>
<dbReference type="AlphaFoldDB" id="A0A062UUD7"/>
<evidence type="ECO:0000259" key="8">
    <source>
        <dbReference type="Pfam" id="PF02771"/>
    </source>
</evidence>
<dbReference type="GO" id="GO:0050660">
    <property type="term" value="F:flavin adenine dinucleotide binding"/>
    <property type="evidence" value="ECO:0007669"/>
    <property type="project" value="InterPro"/>
</dbReference>
<keyword evidence="4 5" id="KW-0274">FAD</keyword>
<dbReference type="PROSITE" id="PS00073">
    <property type="entry name" value="ACYL_COA_DH_2"/>
    <property type="match status" value="1"/>
</dbReference>
<comment type="caution">
    <text evidence="9">The sequence shown here is derived from an EMBL/GenBank/DDBJ whole genome shotgun (WGS) entry which is preliminary data.</text>
</comment>
<evidence type="ECO:0000256" key="1">
    <source>
        <dbReference type="ARBA" id="ARBA00001974"/>
    </source>
</evidence>
<feature type="domain" description="Acyl-CoA dehydrogenase/oxidase C-terminal" evidence="6">
    <location>
        <begin position="235"/>
        <end position="381"/>
    </location>
</feature>
<name>A0A062UUD7_9EURY</name>
<dbReference type="InterPro" id="IPR006089">
    <property type="entry name" value="Acyl-CoA_DH_CS"/>
</dbReference>
<dbReference type="Gene3D" id="1.10.540.10">
    <property type="entry name" value="Acyl-CoA dehydrogenase/oxidase, N-terminal domain"/>
    <property type="match status" value="1"/>
</dbReference>
<accession>A0A062UUD7</accession>
<reference evidence="9 10" key="1">
    <citation type="journal article" date="2013" name="Nature">
        <title>Anaerobic oxidation of methane coupled to nitrate reduction in a novel archaeal lineage.</title>
        <authorList>
            <person name="Haroon M.F."/>
            <person name="Hu S."/>
            <person name="Shi Y."/>
            <person name="Imelfort M."/>
            <person name="Keller J."/>
            <person name="Hugenholtz P."/>
            <person name="Yuan Z."/>
            <person name="Tyson G.W."/>
        </authorList>
    </citation>
    <scope>NUCLEOTIDE SEQUENCE [LARGE SCALE GENOMIC DNA]</scope>
    <source>
        <strain evidence="9 10">ANME-2d</strain>
    </source>
</reference>
<dbReference type="SUPFAM" id="SSF56645">
    <property type="entry name" value="Acyl-CoA dehydrogenase NM domain-like"/>
    <property type="match status" value="1"/>
</dbReference>
<evidence type="ECO:0000259" key="6">
    <source>
        <dbReference type="Pfam" id="PF00441"/>
    </source>
</evidence>
<comment type="similarity">
    <text evidence="2 5">Belongs to the acyl-CoA dehydrogenase family.</text>
</comment>
<dbReference type="Pfam" id="PF02770">
    <property type="entry name" value="Acyl-CoA_dh_M"/>
    <property type="match status" value="1"/>
</dbReference>
<dbReference type="InterPro" id="IPR046373">
    <property type="entry name" value="Acyl-CoA_Oxase/DH_mid-dom_sf"/>
</dbReference>
<dbReference type="InterPro" id="IPR013786">
    <property type="entry name" value="AcylCoA_DH/ox_N"/>
</dbReference>
<dbReference type="GO" id="GO:0003995">
    <property type="term" value="F:acyl-CoA dehydrogenase activity"/>
    <property type="evidence" value="ECO:0007669"/>
    <property type="project" value="InterPro"/>
</dbReference>
<dbReference type="PANTHER" id="PTHR43884">
    <property type="entry name" value="ACYL-COA DEHYDROGENASE"/>
    <property type="match status" value="1"/>
</dbReference>
<evidence type="ECO:0000256" key="4">
    <source>
        <dbReference type="ARBA" id="ARBA00022827"/>
    </source>
</evidence>
<dbReference type="Gene3D" id="2.40.110.10">
    <property type="entry name" value="Butyryl-CoA Dehydrogenase, subunit A, domain 2"/>
    <property type="match status" value="1"/>
</dbReference>
<evidence type="ECO:0000256" key="5">
    <source>
        <dbReference type="RuleBase" id="RU362125"/>
    </source>
</evidence>
<dbReference type="Proteomes" id="UP000027153">
    <property type="component" value="Unassembled WGS sequence"/>
</dbReference>
<dbReference type="FunFam" id="1.20.140.10:FF:000004">
    <property type="entry name" value="Acyl-CoA dehydrogenase FadE25"/>
    <property type="match status" value="1"/>
</dbReference>
<dbReference type="PIRSF" id="PIRSF016578">
    <property type="entry name" value="HsaA"/>
    <property type="match status" value="1"/>
</dbReference>
<evidence type="ECO:0000256" key="3">
    <source>
        <dbReference type="ARBA" id="ARBA00022630"/>
    </source>
</evidence>